<comment type="similarity">
    <text evidence="2">Belongs to the FAM81 family.</text>
</comment>
<comment type="caution">
    <text evidence="4">The sequence shown here is derived from an EMBL/GenBank/DDBJ whole genome shotgun (WGS) entry which is preliminary data.</text>
</comment>
<keyword evidence="1 3" id="KW-0175">Coiled coil</keyword>
<feature type="coiled-coil region" evidence="3">
    <location>
        <begin position="201"/>
        <end position="264"/>
    </location>
</feature>
<accession>A0A210QG64</accession>
<dbReference type="OrthoDB" id="10014002at2759"/>
<dbReference type="InterPro" id="IPR029619">
    <property type="entry name" value="FAM81"/>
</dbReference>
<sequence>MAQRVTLPPISPIGGGQNYDVVEQDYNAIRVDSPRHKQVYVESGTLSPRFNNLESKVSQALTTQNHVLSQQQQVADALSQQQAMTKNLIEKAFQNRDDFIDSLARAKDDRIESNTRYLLQNHLRYITTIVQRLSQDIAEQEEQLRLRDTVVVGTNKAVGKIEVHNITSLQDLRSRIVRCDASLIRHSSDIRNCFNDIGVVSKEQQYLKENLTEKIHRLEAEMLSITAELERMTGNQMTEIVHVKKNANREIEILDERNHAAVLEVRNAMTSHRMTMDSQQHNMELKFTAMMNKATEEWNAVLNRLERTMGDTANTFSSRLHHLEQVVMADREILRDLQSHVEKRMLHRLEVHSRHHQEELAKSKREFREGFTSVHDSIANAKTVLEGKQKLLEDKLRKEISQLRQLIVLV</sequence>
<keyword evidence="5" id="KW-1185">Reference proteome</keyword>
<dbReference type="PANTHER" id="PTHR22420">
    <property type="entry name" value="PROTEIN FAM81A"/>
    <property type="match status" value="1"/>
</dbReference>
<reference evidence="4 5" key="1">
    <citation type="journal article" date="2017" name="Nat. Ecol. Evol.">
        <title>Scallop genome provides insights into evolution of bilaterian karyotype and development.</title>
        <authorList>
            <person name="Wang S."/>
            <person name="Zhang J."/>
            <person name="Jiao W."/>
            <person name="Li J."/>
            <person name="Xun X."/>
            <person name="Sun Y."/>
            <person name="Guo X."/>
            <person name="Huan P."/>
            <person name="Dong B."/>
            <person name="Zhang L."/>
            <person name="Hu X."/>
            <person name="Sun X."/>
            <person name="Wang J."/>
            <person name="Zhao C."/>
            <person name="Wang Y."/>
            <person name="Wang D."/>
            <person name="Huang X."/>
            <person name="Wang R."/>
            <person name="Lv J."/>
            <person name="Li Y."/>
            <person name="Zhang Z."/>
            <person name="Liu B."/>
            <person name="Lu W."/>
            <person name="Hui Y."/>
            <person name="Liang J."/>
            <person name="Zhou Z."/>
            <person name="Hou R."/>
            <person name="Li X."/>
            <person name="Liu Y."/>
            <person name="Li H."/>
            <person name="Ning X."/>
            <person name="Lin Y."/>
            <person name="Zhao L."/>
            <person name="Xing Q."/>
            <person name="Dou J."/>
            <person name="Li Y."/>
            <person name="Mao J."/>
            <person name="Guo H."/>
            <person name="Dou H."/>
            <person name="Li T."/>
            <person name="Mu C."/>
            <person name="Jiang W."/>
            <person name="Fu Q."/>
            <person name="Fu X."/>
            <person name="Miao Y."/>
            <person name="Liu J."/>
            <person name="Yu Q."/>
            <person name="Li R."/>
            <person name="Liao H."/>
            <person name="Li X."/>
            <person name="Kong Y."/>
            <person name="Jiang Z."/>
            <person name="Chourrout D."/>
            <person name="Li R."/>
            <person name="Bao Z."/>
        </authorList>
    </citation>
    <scope>NUCLEOTIDE SEQUENCE [LARGE SCALE GENOMIC DNA]</scope>
    <source>
        <strain evidence="4 5">PY_sf001</strain>
    </source>
</reference>
<name>A0A210QG64_MIZYE</name>
<dbReference type="Proteomes" id="UP000242188">
    <property type="component" value="Unassembled WGS sequence"/>
</dbReference>
<evidence type="ECO:0000256" key="3">
    <source>
        <dbReference type="SAM" id="Coils"/>
    </source>
</evidence>
<evidence type="ECO:0000313" key="5">
    <source>
        <dbReference type="Proteomes" id="UP000242188"/>
    </source>
</evidence>
<proteinExistence type="inferred from homology"/>
<dbReference type="PANTHER" id="PTHR22420:SF4">
    <property type="entry name" value="PROTEIN FAM81A"/>
    <property type="match status" value="1"/>
</dbReference>
<dbReference type="AlphaFoldDB" id="A0A210QG64"/>
<evidence type="ECO:0000313" key="4">
    <source>
        <dbReference type="EMBL" id="OWF47734.1"/>
    </source>
</evidence>
<evidence type="ECO:0000256" key="1">
    <source>
        <dbReference type="ARBA" id="ARBA00023054"/>
    </source>
</evidence>
<organism evidence="4 5">
    <name type="scientific">Mizuhopecten yessoensis</name>
    <name type="common">Japanese scallop</name>
    <name type="synonym">Patinopecten yessoensis</name>
    <dbReference type="NCBI Taxonomy" id="6573"/>
    <lineage>
        <taxon>Eukaryota</taxon>
        <taxon>Metazoa</taxon>
        <taxon>Spiralia</taxon>
        <taxon>Lophotrochozoa</taxon>
        <taxon>Mollusca</taxon>
        <taxon>Bivalvia</taxon>
        <taxon>Autobranchia</taxon>
        <taxon>Pteriomorphia</taxon>
        <taxon>Pectinida</taxon>
        <taxon>Pectinoidea</taxon>
        <taxon>Pectinidae</taxon>
        <taxon>Mizuhopecten</taxon>
    </lineage>
</organism>
<gene>
    <name evidence="4" type="ORF">KP79_PYT15015</name>
</gene>
<protein>
    <submittedName>
        <fullName evidence="4">Protein FAM81A</fullName>
    </submittedName>
</protein>
<dbReference type="EMBL" id="NEDP02003800">
    <property type="protein sequence ID" value="OWF47734.1"/>
    <property type="molecule type" value="Genomic_DNA"/>
</dbReference>
<evidence type="ECO:0000256" key="2">
    <source>
        <dbReference type="ARBA" id="ARBA00046344"/>
    </source>
</evidence>